<evidence type="ECO:0000256" key="4">
    <source>
        <dbReference type="PIRSR" id="PIRSR600514-1"/>
    </source>
</evidence>
<evidence type="ECO:0000256" key="3">
    <source>
        <dbReference type="ARBA" id="ARBA00023295"/>
    </source>
</evidence>
<evidence type="ECO:0000313" key="8">
    <source>
        <dbReference type="Proteomes" id="UP000305848"/>
    </source>
</evidence>
<dbReference type="PANTHER" id="PTHR12631:SF8">
    <property type="entry name" value="ALPHA-L-IDURONIDASE"/>
    <property type="match status" value="1"/>
</dbReference>
<dbReference type="InterPro" id="IPR000514">
    <property type="entry name" value="Glyco_hydro_39"/>
</dbReference>
<dbReference type="Pfam" id="PF01229">
    <property type="entry name" value="Glyco_hydro_39"/>
    <property type="match status" value="1"/>
</dbReference>
<proteinExistence type="inferred from homology"/>
<feature type="signal peptide" evidence="5">
    <location>
        <begin position="1"/>
        <end position="22"/>
    </location>
</feature>
<dbReference type="InterPro" id="IPR017853">
    <property type="entry name" value="GH"/>
</dbReference>
<reference evidence="7 8" key="1">
    <citation type="submission" date="2019-05" db="EMBL/GenBank/DDBJ databases">
        <title>Panacibacter sp. strain 17mud1-8 Genome sequencing and assembly.</title>
        <authorList>
            <person name="Chhetri G."/>
        </authorList>
    </citation>
    <scope>NUCLEOTIDE SEQUENCE [LARGE SCALE GENOMIC DNA]</scope>
    <source>
        <strain evidence="7 8">17mud1-8</strain>
    </source>
</reference>
<dbReference type="GO" id="GO:0005975">
    <property type="term" value="P:carbohydrate metabolic process"/>
    <property type="evidence" value="ECO:0007669"/>
    <property type="project" value="InterPro"/>
</dbReference>
<name>A0A4U3L2A9_9BACT</name>
<organism evidence="7 8">
    <name type="scientific">Ilyomonas limi</name>
    <dbReference type="NCBI Taxonomy" id="2575867"/>
    <lineage>
        <taxon>Bacteria</taxon>
        <taxon>Pseudomonadati</taxon>
        <taxon>Bacteroidota</taxon>
        <taxon>Chitinophagia</taxon>
        <taxon>Chitinophagales</taxon>
        <taxon>Chitinophagaceae</taxon>
        <taxon>Ilyomonas</taxon>
    </lineage>
</organism>
<evidence type="ECO:0000313" key="7">
    <source>
        <dbReference type="EMBL" id="TKK68354.1"/>
    </source>
</evidence>
<dbReference type="PRINTS" id="PR00745">
    <property type="entry name" value="GLHYDRLASE39"/>
</dbReference>
<feature type="active site" description="Proton donor" evidence="4">
    <location>
        <position position="216"/>
    </location>
</feature>
<gene>
    <name evidence="7" type="ORF">FC093_11970</name>
</gene>
<evidence type="ECO:0000256" key="5">
    <source>
        <dbReference type="SAM" id="SignalP"/>
    </source>
</evidence>
<dbReference type="GO" id="GO:0004553">
    <property type="term" value="F:hydrolase activity, hydrolyzing O-glycosyl compounds"/>
    <property type="evidence" value="ECO:0007669"/>
    <property type="project" value="InterPro"/>
</dbReference>
<feature type="chain" id="PRO_5020437341" evidence="5">
    <location>
        <begin position="23"/>
        <end position="575"/>
    </location>
</feature>
<dbReference type="OrthoDB" id="9776971at2"/>
<evidence type="ECO:0000259" key="6">
    <source>
        <dbReference type="Pfam" id="PF01229"/>
    </source>
</evidence>
<evidence type="ECO:0000256" key="1">
    <source>
        <dbReference type="ARBA" id="ARBA00008875"/>
    </source>
</evidence>
<dbReference type="InterPro" id="IPR049166">
    <property type="entry name" value="GH39_cat"/>
</dbReference>
<comment type="caution">
    <text evidence="7">The sequence shown here is derived from an EMBL/GenBank/DDBJ whole genome shotgun (WGS) entry which is preliminary data.</text>
</comment>
<dbReference type="Proteomes" id="UP000305848">
    <property type="component" value="Unassembled WGS sequence"/>
</dbReference>
<keyword evidence="2" id="KW-0378">Hydrolase</keyword>
<keyword evidence="8" id="KW-1185">Reference proteome</keyword>
<dbReference type="AlphaFoldDB" id="A0A4U3L2A9"/>
<keyword evidence="5" id="KW-0732">Signal</keyword>
<dbReference type="PANTHER" id="PTHR12631">
    <property type="entry name" value="ALPHA-L-IDURONIDASE"/>
    <property type="match status" value="1"/>
</dbReference>
<sequence>MYTSFQKVVKFLSLSAAFTVFAGAGVFAQSSNNSSGDPVAISVDFNTKQGAMKPIWAFFGYDEPNYTYMKDGKKLLTEISQLSKVPVNVRVHSLLVSGDGKAALKWGSTNAYTEDAQGRPVYSWTIIDSIFDTFIERGMKPIAQIGFMPEALSTKPEPYRHNWGPDQKYGNIFTGWAYPPKDYTKFANLVYEWVKHSVERYGKEEVETWFWEVWNEPNIGYWQGTTEEYIKLYDYCADAVKRALPTAKIGGPEVTGPAWEDAATFMKAFLDHVVNGKNYVTGKKGSPIDVITFHAKGEPKVVNGMVQMNVGKQLRDIDAGFQIVASYPTLKNLPIIIGESDPEGCAACSEDFNPQNAYRNGTMYSSYTAAAFARKYDIAENRGVNLKGAVTWAFEFENQPWFRGFRDLATNGVDKPVLNTFRMFGMMQGDRVAVGKNLAYNYATILDSSVRGDKPDINALAAKDDHTATVMVWNYHDNNDLTVPPSQVVVKMNGLPDGKVMLRHYRIDQQHSNSYQAWKKMGSPQSPSPQQVKELEAAGQLQLYSSPEWVTVKNGEAVLKMDLPRQAVSLLQYSW</sequence>
<protein>
    <submittedName>
        <fullName evidence="7">Beta-xylosidase</fullName>
    </submittedName>
</protein>
<dbReference type="Gene3D" id="3.20.20.80">
    <property type="entry name" value="Glycosidases"/>
    <property type="match status" value="1"/>
</dbReference>
<dbReference type="InterPro" id="IPR051923">
    <property type="entry name" value="Glycosyl_Hydrolase_39"/>
</dbReference>
<feature type="domain" description="Glycosyl hydrolases family 39 N-terminal catalytic" evidence="6">
    <location>
        <begin position="41"/>
        <end position="538"/>
    </location>
</feature>
<evidence type="ECO:0000256" key="2">
    <source>
        <dbReference type="ARBA" id="ARBA00022801"/>
    </source>
</evidence>
<dbReference type="SUPFAM" id="SSF51445">
    <property type="entry name" value="(Trans)glycosidases"/>
    <property type="match status" value="1"/>
</dbReference>
<dbReference type="SUPFAM" id="SSF51011">
    <property type="entry name" value="Glycosyl hydrolase domain"/>
    <property type="match status" value="1"/>
</dbReference>
<accession>A0A4U3L2A9</accession>
<comment type="similarity">
    <text evidence="1">Belongs to the glycosyl hydrolase 39 family.</text>
</comment>
<keyword evidence="3" id="KW-0326">Glycosidase</keyword>
<dbReference type="EMBL" id="SZQL01000008">
    <property type="protein sequence ID" value="TKK68354.1"/>
    <property type="molecule type" value="Genomic_DNA"/>
</dbReference>
<dbReference type="Gene3D" id="2.60.40.1500">
    <property type="entry name" value="Glycosyl hydrolase domain, family 39"/>
    <property type="match status" value="1"/>
</dbReference>